<reference evidence="1 2" key="1">
    <citation type="journal article" date="2015" name="Stand. Genomic Sci.">
        <title>Genomic Encyclopedia of Bacterial and Archaeal Type Strains, Phase III: the genomes of soil and plant-associated and newly described type strains.</title>
        <authorList>
            <person name="Whitman W.B."/>
            <person name="Woyke T."/>
            <person name="Klenk H.P."/>
            <person name="Zhou Y."/>
            <person name="Lilburn T.G."/>
            <person name="Beck B.J."/>
            <person name="De Vos P."/>
            <person name="Vandamme P."/>
            <person name="Eisen J.A."/>
            <person name="Garrity G."/>
            <person name="Hugenholtz P."/>
            <person name="Kyrpides N.C."/>
        </authorList>
    </citation>
    <scope>NUCLEOTIDE SEQUENCE [LARGE SCALE GENOMIC DNA]</scope>
    <source>
        <strain evidence="1 2">CGMCC 1.6858</strain>
    </source>
</reference>
<accession>A0A562Q828</accession>
<dbReference type="Proteomes" id="UP000316905">
    <property type="component" value="Unassembled WGS sequence"/>
</dbReference>
<proteinExistence type="predicted"/>
<keyword evidence="2" id="KW-1185">Reference proteome</keyword>
<dbReference type="AlphaFoldDB" id="A0A562Q828"/>
<comment type="caution">
    <text evidence="1">The sequence shown here is derived from an EMBL/GenBank/DDBJ whole genome shotgun (WGS) entry which is preliminary data.</text>
</comment>
<name>A0A562Q828_9PSED</name>
<gene>
    <name evidence="1" type="ORF">IQ22_03221</name>
</gene>
<protein>
    <submittedName>
        <fullName evidence="1">Uncharacterized protein</fullName>
    </submittedName>
</protein>
<dbReference type="EMBL" id="VLKY01000010">
    <property type="protein sequence ID" value="TWI52844.1"/>
    <property type="molecule type" value="Genomic_DNA"/>
</dbReference>
<sequence length="84" mass="9051">MFSAIGSGLVWCTDSPGYAFQVKGQDQSAVAEQLAAWLNGLLTSHVPLLERPTSKEALQTLATMIERDFDKGPAEITPMLVSTL</sequence>
<evidence type="ECO:0000313" key="2">
    <source>
        <dbReference type="Proteomes" id="UP000316905"/>
    </source>
</evidence>
<organism evidence="1 2">
    <name type="scientific">Pseudomonas duriflava</name>
    <dbReference type="NCBI Taxonomy" id="459528"/>
    <lineage>
        <taxon>Bacteria</taxon>
        <taxon>Pseudomonadati</taxon>
        <taxon>Pseudomonadota</taxon>
        <taxon>Gammaproteobacteria</taxon>
        <taxon>Pseudomonadales</taxon>
        <taxon>Pseudomonadaceae</taxon>
        <taxon>Pseudomonas</taxon>
    </lineage>
</organism>
<evidence type="ECO:0000313" key="1">
    <source>
        <dbReference type="EMBL" id="TWI52844.1"/>
    </source>
</evidence>